<dbReference type="PROSITE" id="PS00868">
    <property type="entry name" value="CYS_MET_METAB_PP"/>
    <property type="match status" value="1"/>
</dbReference>
<dbReference type="InterPro" id="IPR015424">
    <property type="entry name" value="PyrdxlP-dep_Trfase"/>
</dbReference>
<dbReference type="PANTHER" id="PTHR11808:SF85">
    <property type="entry name" value="CYSTATHIONINE GAMMA-LYASE-RELATED"/>
    <property type="match status" value="1"/>
</dbReference>
<dbReference type="SUPFAM" id="SSF53383">
    <property type="entry name" value="PLP-dependent transferases"/>
    <property type="match status" value="1"/>
</dbReference>
<evidence type="ECO:0000256" key="2">
    <source>
        <dbReference type="ARBA" id="ARBA00009077"/>
    </source>
</evidence>
<sequence length="388" mass="40273">MTTHRDTRTVRISAPDPGGRPVSVPIHQTAIFAFDDPTDVAAAMSGPTGDFSYSGYGNPTVRAFEDAITGLEGGAAALATGSGSSAMSSVLLAALRHGDHVIAQKALYGGTYAVLRELASNWGVEVTYVDAVDPAELTAAVRPNSRVLLLETIANPTGHVPDLPGLLGAAREAGLLGVVDNTFATPLLCRPVEHGADVVVHSATKYLGGHHDVVGGVAVFADADRYRRTWERAIKFGTVADPFGAWLVLRGMKTLALRVRRQCETAGRLAALLADHPAVTAVHHPGLPSHPSHVRATALLDGYGGTLAFDLAGGAEAAHAFMGRLELVLNAGSLGGTETVTMHPATTSHRHLDEAALAAAGISAGTVRIACGIEHADDLWADVAQALR</sequence>
<dbReference type="InterPro" id="IPR000277">
    <property type="entry name" value="Cys/Met-Metab_PyrdxlP-dep_enz"/>
</dbReference>
<proteinExistence type="inferred from homology"/>
<keyword evidence="3 4" id="KW-0663">Pyridoxal phosphate</keyword>
<dbReference type="InterPro" id="IPR015421">
    <property type="entry name" value="PyrdxlP-dep_Trfase_major"/>
</dbReference>
<dbReference type="PIRSF" id="PIRSF001434">
    <property type="entry name" value="CGS"/>
    <property type="match status" value="1"/>
</dbReference>
<evidence type="ECO:0000313" key="7">
    <source>
        <dbReference type="Proteomes" id="UP001595833"/>
    </source>
</evidence>
<accession>A0ABV9YEG5</accession>
<evidence type="ECO:0000256" key="4">
    <source>
        <dbReference type="RuleBase" id="RU362118"/>
    </source>
</evidence>
<comment type="caution">
    <text evidence="6">The sequence shown here is derived from an EMBL/GenBank/DDBJ whole genome shotgun (WGS) entry which is preliminary data.</text>
</comment>
<gene>
    <name evidence="6" type="ORF">ACFPFM_41920</name>
</gene>
<dbReference type="Gene3D" id="3.90.1150.10">
    <property type="entry name" value="Aspartate Aminotransferase, domain 1"/>
    <property type="match status" value="1"/>
</dbReference>
<dbReference type="Proteomes" id="UP001595833">
    <property type="component" value="Unassembled WGS sequence"/>
</dbReference>
<evidence type="ECO:0000256" key="3">
    <source>
        <dbReference type="ARBA" id="ARBA00022898"/>
    </source>
</evidence>
<keyword evidence="7" id="KW-1185">Reference proteome</keyword>
<evidence type="ECO:0000313" key="6">
    <source>
        <dbReference type="EMBL" id="MFC5060309.1"/>
    </source>
</evidence>
<reference evidence="7" key="1">
    <citation type="journal article" date="2019" name="Int. J. Syst. Evol. Microbiol.">
        <title>The Global Catalogue of Microorganisms (GCM) 10K type strain sequencing project: providing services to taxonomists for standard genome sequencing and annotation.</title>
        <authorList>
            <consortium name="The Broad Institute Genomics Platform"/>
            <consortium name="The Broad Institute Genome Sequencing Center for Infectious Disease"/>
            <person name="Wu L."/>
            <person name="Ma J."/>
        </authorList>
    </citation>
    <scope>NUCLEOTIDE SEQUENCE [LARGE SCALE GENOMIC DNA]</scope>
    <source>
        <strain evidence="7">KCTC 12848</strain>
    </source>
</reference>
<comment type="similarity">
    <text evidence="2 4">Belongs to the trans-sulfuration enzymes family.</text>
</comment>
<dbReference type="InterPro" id="IPR054542">
    <property type="entry name" value="Cys_met_metab_PP"/>
</dbReference>
<dbReference type="PANTHER" id="PTHR11808">
    <property type="entry name" value="TRANS-SULFURATION ENZYME FAMILY MEMBER"/>
    <property type="match status" value="1"/>
</dbReference>
<organism evidence="6 7">
    <name type="scientific">Saccharothrix xinjiangensis</name>
    <dbReference type="NCBI Taxonomy" id="204798"/>
    <lineage>
        <taxon>Bacteria</taxon>
        <taxon>Bacillati</taxon>
        <taxon>Actinomycetota</taxon>
        <taxon>Actinomycetes</taxon>
        <taxon>Pseudonocardiales</taxon>
        <taxon>Pseudonocardiaceae</taxon>
        <taxon>Saccharothrix</taxon>
    </lineage>
</organism>
<dbReference type="Pfam" id="PF01053">
    <property type="entry name" value="Cys_Met_Meta_PP"/>
    <property type="match status" value="1"/>
</dbReference>
<dbReference type="InterPro" id="IPR015422">
    <property type="entry name" value="PyrdxlP-dep_Trfase_small"/>
</dbReference>
<comment type="cofactor">
    <cofactor evidence="1 4">
        <name>pyridoxal 5'-phosphate</name>
        <dbReference type="ChEBI" id="CHEBI:597326"/>
    </cofactor>
</comment>
<name>A0ABV9YEG5_9PSEU</name>
<protein>
    <submittedName>
        <fullName evidence="6">Trans-sulfuration enzyme family protein</fullName>
    </submittedName>
</protein>
<dbReference type="Gene3D" id="3.40.640.10">
    <property type="entry name" value="Type I PLP-dependent aspartate aminotransferase-like (Major domain)"/>
    <property type="match status" value="1"/>
</dbReference>
<evidence type="ECO:0000256" key="1">
    <source>
        <dbReference type="ARBA" id="ARBA00001933"/>
    </source>
</evidence>
<dbReference type="EMBL" id="JBHSJB010000053">
    <property type="protein sequence ID" value="MFC5060309.1"/>
    <property type="molecule type" value="Genomic_DNA"/>
</dbReference>
<feature type="region of interest" description="Disordered" evidence="5">
    <location>
        <begin position="1"/>
        <end position="20"/>
    </location>
</feature>
<dbReference type="RefSeq" id="WP_344043966.1">
    <property type="nucleotide sequence ID" value="NZ_BAAAKE010000055.1"/>
</dbReference>
<dbReference type="CDD" id="cd00614">
    <property type="entry name" value="CGS_like"/>
    <property type="match status" value="1"/>
</dbReference>
<evidence type="ECO:0000256" key="5">
    <source>
        <dbReference type="SAM" id="MobiDB-lite"/>
    </source>
</evidence>